<feature type="region of interest" description="Disordered" evidence="2">
    <location>
        <begin position="145"/>
        <end position="165"/>
    </location>
</feature>
<dbReference type="Gene3D" id="1.20.58.300">
    <property type="entry name" value="FlgN-like"/>
    <property type="match status" value="1"/>
</dbReference>
<dbReference type="EMBL" id="FWXI01000002">
    <property type="protein sequence ID" value="SMC39795.1"/>
    <property type="molecule type" value="Genomic_DNA"/>
</dbReference>
<dbReference type="AlphaFoldDB" id="A0A1W1YUB5"/>
<dbReference type="GO" id="GO:0044780">
    <property type="term" value="P:bacterial-type flagellum assembly"/>
    <property type="evidence" value="ECO:0007669"/>
    <property type="project" value="InterPro"/>
</dbReference>
<keyword evidence="1" id="KW-1005">Bacterial flagellum biogenesis</keyword>
<name>A0A1W1YUB5_9FIRM</name>
<dbReference type="RefSeq" id="WP_084574117.1">
    <property type="nucleotide sequence ID" value="NZ_CP155572.1"/>
</dbReference>
<evidence type="ECO:0000313" key="3">
    <source>
        <dbReference type="EMBL" id="SMC39795.1"/>
    </source>
</evidence>
<keyword evidence="3" id="KW-0969">Cilium</keyword>
<sequence length="165" mass="18408">MTAMWEKLIILLNQTLEVYQALLKLSRKKRDILIEAKPQEIEMLTKQEEILIIEAGKLEIMRSTLTHELAAAIGLAPDETTMSTLIERADNETAGKLILVIDRFGGITSELTKMNELNTQLIQQSLDLINFNINILSQSAAETTYAPKGNTAPTARNRSILDTKA</sequence>
<dbReference type="InterPro" id="IPR036679">
    <property type="entry name" value="FlgN-like_sf"/>
</dbReference>
<gene>
    <name evidence="3" type="ORF">SAMN04488500_102212</name>
</gene>
<organism evidence="3 4">
    <name type="scientific">Sporomusa malonica</name>
    <dbReference type="NCBI Taxonomy" id="112901"/>
    <lineage>
        <taxon>Bacteria</taxon>
        <taxon>Bacillati</taxon>
        <taxon>Bacillota</taxon>
        <taxon>Negativicutes</taxon>
        <taxon>Selenomonadales</taxon>
        <taxon>Sporomusaceae</taxon>
        <taxon>Sporomusa</taxon>
    </lineage>
</organism>
<reference evidence="3 4" key="1">
    <citation type="submission" date="2017-04" db="EMBL/GenBank/DDBJ databases">
        <authorList>
            <person name="Afonso C.L."/>
            <person name="Miller P.J."/>
            <person name="Scott M.A."/>
            <person name="Spackman E."/>
            <person name="Goraichik I."/>
            <person name="Dimitrov K.M."/>
            <person name="Suarez D.L."/>
            <person name="Swayne D.E."/>
        </authorList>
    </citation>
    <scope>NUCLEOTIDE SEQUENCE [LARGE SCALE GENOMIC DNA]</scope>
    <source>
        <strain evidence="3 4">DSM 5090</strain>
    </source>
</reference>
<accession>A0A1W1YUB5</accession>
<keyword evidence="3" id="KW-0966">Cell projection</keyword>
<dbReference type="Proteomes" id="UP000192738">
    <property type="component" value="Unassembled WGS sequence"/>
</dbReference>
<dbReference type="Pfam" id="PF05130">
    <property type="entry name" value="FlgN"/>
    <property type="match status" value="1"/>
</dbReference>
<evidence type="ECO:0000256" key="2">
    <source>
        <dbReference type="SAM" id="MobiDB-lite"/>
    </source>
</evidence>
<keyword evidence="4" id="KW-1185">Reference proteome</keyword>
<evidence type="ECO:0000313" key="4">
    <source>
        <dbReference type="Proteomes" id="UP000192738"/>
    </source>
</evidence>
<protein>
    <submittedName>
        <fullName evidence="3">Flagellar biosynthesis/type III secretory pathway chaperone</fullName>
    </submittedName>
</protein>
<dbReference type="STRING" id="112901.SAMN04488500_102212"/>
<dbReference type="InterPro" id="IPR007809">
    <property type="entry name" value="FlgN-like"/>
</dbReference>
<proteinExistence type="predicted"/>
<keyword evidence="3" id="KW-0282">Flagellum</keyword>
<dbReference type="SUPFAM" id="SSF140566">
    <property type="entry name" value="FlgN-like"/>
    <property type="match status" value="1"/>
</dbReference>
<dbReference type="OrthoDB" id="2660802at2"/>
<evidence type="ECO:0000256" key="1">
    <source>
        <dbReference type="ARBA" id="ARBA00022795"/>
    </source>
</evidence>